<comment type="caution">
    <text evidence="1">The sequence shown here is derived from an EMBL/GenBank/DDBJ whole genome shotgun (WGS) entry which is preliminary data.</text>
</comment>
<reference evidence="1" key="1">
    <citation type="submission" date="2023-03" db="EMBL/GenBank/DDBJ databases">
        <title>Bacterial isolates from washroom surfaces on a university campus.</title>
        <authorList>
            <person name="Holman D.B."/>
            <person name="Gzyl K.E."/>
            <person name="Taheri A.E."/>
        </authorList>
    </citation>
    <scope>NUCLEOTIDE SEQUENCE</scope>
    <source>
        <strain evidence="1">RD03</strain>
    </source>
</reference>
<sequence>MKIVVTLTTDMHTDYRDDEVTFKESWRDGYIEINHEGSHFNVRKSELRKVLTLLCEEETE</sequence>
<accession>A0AAW6SNU9</accession>
<dbReference type="AlphaFoldDB" id="A0AAW6SNU9"/>
<evidence type="ECO:0000313" key="2">
    <source>
        <dbReference type="Proteomes" id="UP001159179"/>
    </source>
</evidence>
<dbReference type="Proteomes" id="UP001159179">
    <property type="component" value="Unassembled WGS sequence"/>
</dbReference>
<organism evidence="1 2">
    <name type="scientific">Heyndrickxia oleronia</name>
    <dbReference type="NCBI Taxonomy" id="38875"/>
    <lineage>
        <taxon>Bacteria</taxon>
        <taxon>Bacillati</taxon>
        <taxon>Bacillota</taxon>
        <taxon>Bacilli</taxon>
        <taxon>Bacillales</taxon>
        <taxon>Bacillaceae</taxon>
        <taxon>Heyndrickxia</taxon>
    </lineage>
</organism>
<gene>
    <name evidence="1" type="ORF">P5X88_02980</name>
</gene>
<name>A0AAW6SNU9_9BACI</name>
<dbReference type="RefSeq" id="WP_280615722.1">
    <property type="nucleotide sequence ID" value="NZ_JAROYP010000001.1"/>
</dbReference>
<evidence type="ECO:0000313" key="1">
    <source>
        <dbReference type="EMBL" id="MDH5159883.1"/>
    </source>
</evidence>
<protein>
    <submittedName>
        <fullName evidence="1">Uncharacterized protein</fullName>
    </submittedName>
</protein>
<dbReference type="EMBL" id="JAROYP010000001">
    <property type="protein sequence ID" value="MDH5159883.1"/>
    <property type="molecule type" value="Genomic_DNA"/>
</dbReference>
<proteinExistence type="predicted"/>